<name>A0A9P0DA26_9CUCU</name>
<reference evidence="2" key="1">
    <citation type="submission" date="2022-01" db="EMBL/GenBank/DDBJ databases">
        <authorList>
            <person name="King R."/>
        </authorList>
    </citation>
    <scope>NUCLEOTIDE SEQUENCE</scope>
</reference>
<gene>
    <name evidence="2" type="ORF">PSYICH_LOCUS14453</name>
</gene>
<dbReference type="Proteomes" id="UP001153636">
    <property type="component" value="Chromosome 8"/>
</dbReference>
<keyword evidence="3" id="KW-1185">Reference proteome</keyword>
<dbReference type="OrthoDB" id="8193167at2759"/>
<evidence type="ECO:0000313" key="3">
    <source>
        <dbReference type="Proteomes" id="UP001153636"/>
    </source>
</evidence>
<sequence>MGQPINDKDENENSDKDIENNDNVEAEVTEESEDSDEGMNVPLTKICFVKTNKENESGDTISVSYLGKTFESVLPISKYSVKKSDWLVVAFPASFGKTRKNKYFIGEVLDILGGSDFEKTFLKYRPS</sequence>
<evidence type="ECO:0000313" key="2">
    <source>
        <dbReference type="EMBL" id="CAH1114461.1"/>
    </source>
</evidence>
<protein>
    <submittedName>
        <fullName evidence="2">Uncharacterized protein</fullName>
    </submittedName>
</protein>
<feature type="compositionally biased region" description="Acidic residues" evidence="1">
    <location>
        <begin position="20"/>
        <end position="37"/>
    </location>
</feature>
<dbReference type="AlphaFoldDB" id="A0A9P0DA26"/>
<evidence type="ECO:0000256" key="1">
    <source>
        <dbReference type="SAM" id="MobiDB-lite"/>
    </source>
</evidence>
<accession>A0A9P0DA26</accession>
<feature type="region of interest" description="Disordered" evidence="1">
    <location>
        <begin position="1"/>
        <end position="39"/>
    </location>
</feature>
<feature type="compositionally biased region" description="Basic and acidic residues" evidence="1">
    <location>
        <begin position="1"/>
        <end position="19"/>
    </location>
</feature>
<proteinExistence type="predicted"/>
<organism evidence="2 3">
    <name type="scientific">Psylliodes chrysocephalus</name>
    <dbReference type="NCBI Taxonomy" id="3402493"/>
    <lineage>
        <taxon>Eukaryota</taxon>
        <taxon>Metazoa</taxon>
        <taxon>Ecdysozoa</taxon>
        <taxon>Arthropoda</taxon>
        <taxon>Hexapoda</taxon>
        <taxon>Insecta</taxon>
        <taxon>Pterygota</taxon>
        <taxon>Neoptera</taxon>
        <taxon>Endopterygota</taxon>
        <taxon>Coleoptera</taxon>
        <taxon>Polyphaga</taxon>
        <taxon>Cucujiformia</taxon>
        <taxon>Chrysomeloidea</taxon>
        <taxon>Chrysomelidae</taxon>
        <taxon>Galerucinae</taxon>
        <taxon>Alticini</taxon>
        <taxon>Psylliodes</taxon>
    </lineage>
</organism>
<dbReference type="EMBL" id="OV651820">
    <property type="protein sequence ID" value="CAH1114461.1"/>
    <property type="molecule type" value="Genomic_DNA"/>
</dbReference>